<dbReference type="Pfam" id="PF01979">
    <property type="entry name" value="Amidohydro_1"/>
    <property type="match status" value="1"/>
</dbReference>
<dbReference type="GO" id="GO:0006046">
    <property type="term" value="P:N-acetylglucosamine catabolic process"/>
    <property type="evidence" value="ECO:0007669"/>
    <property type="project" value="TreeGrafter"/>
</dbReference>
<evidence type="ECO:0000256" key="6">
    <source>
        <dbReference type="ARBA" id="ARBA00023277"/>
    </source>
</evidence>
<dbReference type="InterPro" id="IPR011059">
    <property type="entry name" value="Metal-dep_hydrolase_composite"/>
</dbReference>
<dbReference type="EMBL" id="ML986485">
    <property type="protein sequence ID" value="KAF2280198.1"/>
    <property type="molecule type" value="Genomic_DNA"/>
</dbReference>
<dbReference type="InterPro" id="IPR003764">
    <property type="entry name" value="GlcNAc_6-P_deAcase"/>
</dbReference>
<dbReference type="GO" id="GO:0046872">
    <property type="term" value="F:metal ion binding"/>
    <property type="evidence" value="ECO:0007669"/>
    <property type="project" value="UniProtKB-KW"/>
</dbReference>
<evidence type="ECO:0000256" key="4">
    <source>
        <dbReference type="ARBA" id="ARBA00022723"/>
    </source>
</evidence>
<dbReference type="SUPFAM" id="SSF51556">
    <property type="entry name" value="Metallo-dependent hydrolases"/>
    <property type="match status" value="1"/>
</dbReference>
<dbReference type="Proteomes" id="UP000800097">
    <property type="component" value="Unassembled WGS sequence"/>
</dbReference>
<dbReference type="GO" id="GO:0008448">
    <property type="term" value="F:N-acetylglucosamine-6-phosphate deacetylase activity"/>
    <property type="evidence" value="ECO:0007669"/>
    <property type="project" value="UniProtKB-EC"/>
</dbReference>
<dbReference type="RefSeq" id="XP_033657736.1">
    <property type="nucleotide sequence ID" value="XM_033796721.1"/>
</dbReference>
<dbReference type="SUPFAM" id="SSF51338">
    <property type="entry name" value="Composite domain of metallo-dependent hydrolases"/>
    <property type="match status" value="1"/>
</dbReference>
<evidence type="ECO:0000256" key="5">
    <source>
        <dbReference type="ARBA" id="ARBA00022801"/>
    </source>
</evidence>
<keyword evidence="5" id="KW-0378">Hydrolase</keyword>
<keyword evidence="6" id="KW-0119">Carbohydrate metabolism</keyword>
<dbReference type="PANTHER" id="PTHR11113">
    <property type="entry name" value="N-ACETYLGLUCOSAMINE-6-PHOSPHATE DEACETYLASE"/>
    <property type="match status" value="1"/>
</dbReference>
<dbReference type="OrthoDB" id="10264777at2759"/>
<proteinExistence type="inferred from homology"/>
<comment type="catalytic activity">
    <reaction evidence="7">
        <text>N-acetyl-D-glucosamine 6-phosphate + H2O = D-glucosamine 6-phosphate + acetate</text>
        <dbReference type="Rhea" id="RHEA:22936"/>
        <dbReference type="ChEBI" id="CHEBI:15377"/>
        <dbReference type="ChEBI" id="CHEBI:30089"/>
        <dbReference type="ChEBI" id="CHEBI:57513"/>
        <dbReference type="ChEBI" id="CHEBI:58725"/>
        <dbReference type="EC" id="3.5.1.25"/>
    </reaction>
</comment>
<comment type="similarity">
    <text evidence="1">Belongs to the metallo-dependent hydrolases superfamily. NagA family.</text>
</comment>
<evidence type="ECO:0000259" key="8">
    <source>
        <dbReference type="Pfam" id="PF01979"/>
    </source>
</evidence>
<accession>A0A6A6JWK6</accession>
<dbReference type="InterPro" id="IPR006680">
    <property type="entry name" value="Amidohydro-rel"/>
</dbReference>
<evidence type="ECO:0000256" key="7">
    <source>
        <dbReference type="ARBA" id="ARBA00047647"/>
    </source>
</evidence>
<name>A0A6A6JWK6_WESOR</name>
<evidence type="ECO:0000256" key="2">
    <source>
        <dbReference type="ARBA" id="ARBA00011899"/>
    </source>
</evidence>
<feature type="domain" description="Amidohydrolase-related" evidence="8">
    <location>
        <begin position="69"/>
        <end position="406"/>
    </location>
</feature>
<reference evidence="9" key="1">
    <citation type="journal article" date="2020" name="Stud. Mycol.">
        <title>101 Dothideomycetes genomes: a test case for predicting lifestyles and emergence of pathogens.</title>
        <authorList>
            <person name="Haridas S."/>
            <person name="Albert R."/>
            <person name="Binder M."/>
            <person name="Bloem J."/>
            <person name="Labutti K."/>
            <person name="Salamov A."/>
            <person name="Andreopoulos B."/>
            <person name="Baker S."/>
            <person name="Barry K."/>
            <person name="Bills G."/>
            <person name="Bluhm B."/>
            <person name="Cannon C."/>
            <person name="Castanera R."/>
            <person name="Culley D."/>
            <person name="Daum C."/>
            <person name="Ezra D."/>
            <person name="Gonzalez J."/>
            <person name="Henrissat B."/>
            <person name="Kuo A."/>
            <person name="Liang C."/>
            <person name="Lipzen A."/>
            <person name="Lutzoni F."/>
            <person name="Magnuson J."/>
            <person name="Mondo S."/>
            <person name="Nolan M."/>
            <person name="Ohm R."/>
            <person name="Pangilinan J."/>
            <person name="Park H.-J."/>
            <person name="Ramirez L."/>
            <person name="Alfaro M."/>
            <person name="Sun H."/>
            <person name="Tritt A."/>
            <person name="Yoshinaga Y."/>
            <person name="Zwiers L.-H."/>
            <person name="Turgeon B."/>
            <person name="Goodwin S."/>
            <person name="Spatafora J."/>
            <person name="Crous P."/>
            <person name="Grigoriev I."/>
        </authorList>
    </citation>
    <scope>NUCLEOTIDE SEQUENCE</scope>
    <source>
        <strain evidence="9">CBS 379.55</strain>
    </source>
</reference>
<dbReference type="Gene3D" id="3.20.20.140">
    <property type="entry name" value="Metal-dependent hydrolases"/>
    <property type="match status" value="1"/>
</dbReference>
<evidence type="ECO:0000313" key="9">
    <source>
        <dbReference type="EMBL" id="KAF2280198.1"/>
    </source>
</evidence>
<evidence type="ECO:0000313" key="10">
    <source>
        <dbReference type="Proteomes" id="UP000800097"/>
    </source>
</evidence>
<protein>
    <recommendedName>
        <fullName evidence="3">N-acetylglucosamine-6-phosphate deacetylase</fullName>
        <ecNumber evidence="2">3.5.1.25</ecNumber>
    </recommendedName>
</protein>
<dbReference type="FunFam" id="3.20.20.140:FF:000065">
    <property type="entry name" value="N-acetylglucosamine-6-phosphate deacetylase"/>
    <property type="match status" value="1"/>
</dbReference>
<dbReference type="CDD" id="cd00854">
    <property type="entry name" value="NagA"/>
    <property type="match status" value="1"/>
</dbReference>
<organism evidence="9 10">
    <name type="scientific">Westerdykella ornata</name>
    <dbReference type="NCBI Taxonomy" id="318751"/>
    <lineage>
        <taxon>Eukaryota</taxon>
        <taxon>Fungi</taxon>
        <taxon>Dikarya</taxon>
        <taxon>Ascomycota</taxon>
        <taxon>Pezizomycotina</taxon>
        <taxon>Dothideomycetes</taxon>
        <taxon>Pleosporomycetidae</taxon>
        <taxon>Pleosporales</taxon>
        <taxon>Sporormiaceae</taxon>
        <taxon>Westerdykella</taxon>
    </lineage>
</organism>
<keyword evidence="10" id="KW-1185">Reference proteome</keyword>
<dbReference type="GeneID" id="54549896"/>
<dbReference type="InterPro" id="IPR032466">
    <property type="entry name" value="Metal_Hydrolase"/>
</dbReference>
<dbReference type="PANTHER" id="PTHR11113:SF14">
    <property type="entry name" value="N-ACETYLGLUCOSAMINE-6-PHOSPHATE DEACETYLASE"/>
    <property type="match status" value="1"/>
</dbReference>
<sequence length="468" mass="50559">MPGIMPLNDAQQPRAHIIKFTNCLLAKDNDLVPGDLLINSTTGKIIDGQKAFYEDRLGPEEVIDLKGRILAPGFIDVQINGAYGLDFSIVPEKAKGGIAQYRKDLAMVNKKLIETGVTSYLPTLPTQDCRVYHEVLPELCPTGDARNPKLGAESLGAHCEGPFLSPSHKGCHDPSLMQTPSHGILDVGKCYGWENMKWNLIKMITVAPELPGALDAIRDLHTYFKDIRIAIGHSAATYTEAQAAVRAGATMITHLYNAMTLFQHRNPGIFGVISGPPSSLKPYFGLIADNIHVHPCALNTAFHTHPAGVILVTDAMFLLGLPDGVYRWTSGSHIEKRGNELRLQETGAIAGSCATMIECVRNFVAGTDASVGEAIARATETPAEMLGLGGTKGVLRVGADADLVVLGWNGEDGVGVVLEVEEVWKFGRRVWGGGEVEGDSADEVVEKEGDKTGLEEAFEELEVEKKWE</sequence>
<dbReference type="AlphaFoldDB" id="A0A6A6JWK6"/>
<evidence type="ECO:0000256" key="1">
    <source>
        <dbReference type="ARBA" id="ARBA00010716"/>
    </source>
</evidence>
<keyword evidence="4" id="KW-0479">Metal-binding</keyword>
<dbReference type="EC" id="3.5.1.25" evidence="2"/>
<evidence type="ECO:0000256" key="3">
    <source>
        <dbReference type="ARBA" id="ARBA00018029"/>
    </source>
</evidence>
<gene>
    <name evidence="9" type="ORF">EI97DRAFT_411260</name>
</gene>